<dbReference type="PANTHER" id="PTHR11008:SF32">
    <property type="entry name" value="CIRCADIAN CLOCK-CONTROLLED PROTEIN DAYWAKE-RELATED"/>
    <property type="match status" value="1"/>
</dbReference>
<organism evidence="2 3">
    <name type="scientific">Spodoptera exigua</name>
    <name type="common">Beet armyworm</name>
    <name type="synonym">Noctua fulgens</name>
    <dbReference type="NCBI Taxonomy" id="7107"/>
    <lineage>
        <taxon>Eukaryota</taxon>
        <taxon>Metazoa</taxon>
        <taxon>Ecdysozoa</taxon>
        <taxon>Arthropoda</taxon>
        <taxon>Hexapoda</taxon>
        <taxon>Insecta</taxon>
        <taxon>Pterygota</taxon>
        <taxon>Neoptera</taxon>
        <taxon>Endopterygota</taxon>
        <taxon>Lepidoptera</taxon>
        <taxon>Glossata</taxon>
        <taxon>Ditrysia</taxon>
        <taxon>Noctuoidea</taxon>
        <taxon>Noctuidae</taxon>
        <taxon>Amphipyrinae</taxon>
        <taxon>Spodoptera</taxon>
    </lineage>
</organism>
<dbReference type="InterPro" id="IPR010562">
    <property type="entry name" value="Haemolymph_juvenile_hormone-bd"/>
</dbReference>
<dbReference type="Proteomes" id="UP000814243">
    <property type="component" value="Unassembled WGS sequence"/>
</dbReference>
<accession>A0A922MKM0</accession>
<dbReference type="AlphaFoldDB" id="A0A922MKM0"/>
<comment type="caution">
    <text evidence="2">The sequence shown here is derived from an EMBL/GenBank/DDBJ whole genome shotgun (WGS) entry which is preliminary data.</text>
</comment>
<evidence type="ECO:0000313" key="2">
    <source>
        <dbReference type="EMBL" id="KAH9638199.1"/>
    </source>
</evidence>
<sequence>MMILAFQNLNRSNMATAAFLVVVGLFCFDSVAGAKVQCDLHDSDCVTKVSKVIFPEFVNGIPGVEPSDPLRQELIVADLPTIKYTIKNGALSGFKKCGVELIRFSKDLTYEYNIKCPLVTIEGEYEIKGNIGKNYIEGKGTFKADHYDYHFLLHGNYEIMKRDGKTYVRFTTHTLNLDVKGKVVYNLRNLFNGDKQKSDAAHKMMNENWKEVDQTLRQPAMEAFIKVFKKNLNEYTKIKAVEDVLNYDE</sequence>
<proteinExistence type="predicted"/>
<dbReference type="PANTHER" id="PTHR11008">
    <property type="entry name" value="PROTEIN TAKEOUT-LIKE PROTEIN"/>
    <property type="match status" value="1"/>
</dbReference>
<dbReference type="EMBL" id="JACEFF010000412">
    <property type="protein sequence ID" value="KAH9638199.1"/>
    <property type="molecule type" value="Genomic_DNA"/>
</dbReference>
<evidence type="ECO:0000313" key="3">
    <source>
        <dbReference type="Proteomes" id="UP000814243"/>
    </source>
</evidence>
<reference evidence="2" key="1">
    <citation type="journal article" date="2021" name="G3 (Bethesda)">
        <title>Genome and transcriptome analysis of the beet armyworm Spodoptera exigua reveals targets for pest control. .</title>
        <authorList>
            <person name="Simon S."/>
            <person name="Breeschoten T."/>
            <person name="Jansen H.J."/>
            <person name="Dirks R.P."/>
            <person name="Schranz M.E."/>
            <person name="Ros V.I.D."/>
        </authorList>
    </citation>
    <scope>NUCLEOTIDE SEQUENCE</scope>
    <source>
        <strain evidence="2">TB_SE_WUR_2020</strain>
    </source>
</reference>
<evidence type="ECO:0000256" key="1">
    <source>
        <dbReference type="SAM" id="SignalP"/>
    </source>
</evidence>
<name>A0A922MKM0_SPOEX</name>
<dbReference type="SMART" id="SM00700">
    <property type="entry name" value="JHBP"/>
    <property type="match status" value="1"/>
</dbReference>
<feature type="chain" id="PRO_5037709768" evidence="1">
    <location>
        <begin position="34"/>
        <end position="249"/>
    </location>
</feature>
<dbReference type="Pfam" id="PF06585">
    <property type="entry name" value="JHBP"/>
    <property type="match status" value="1"/>
</dbReference>
<feature type="signal peptide" evidence="1">
    <location>
        <begin position="1"/>
        <end position="33"/>
    </location>
</feature>
<dbReference type="InterPro" id="IPR038606">
    <property type="entry name" value="To_sf"/>
</dbReference>
<keyword evidence="1" id="KW-0732">Signal</keyword>
<dbReference type="GO" id="GO:0005615">
    <property type="term" value="C:extracellular space"/>
    <property type="evidence" value="ECO:0007669"/>
    <property type="project" value="TreeGrafter"/>
</dbReference>
<protein>
    <submittedName>
        <fullName evidence="2">Uncharacterized protein</fullName>
    </submittedName>
</protein>
<dbReference type="Gene3D" id="3.15.10.30">
    <property type="entry name" value="Haemolymph juvenile hormone binding protein"/>
    <property type="match status" value="1"/>
</dbReference>
<gene>
    <name evidence="2" type="ORF">HF086_005192</name>
</gene>